<dbReference type="PANTHER" id="PTHR33240">
    <property type="entry name" value="OS08G0508500 PROTEIN"/>
    <property type="match status" value="1"/>
</dbReference>
<keyword evidence="3" id="KW-1185">Reference proteome</keyword>
<dbReference type="Gene3D" id="2.40.70.10">
    <property type="entry name" value="Acid Proteases"/>
    <property type="match status" value="1"/>
</dbReference>
<feature type="non-terminal residue" evidence="2">
    <location>
        <position position="1"/>
    </location>
</feature>
<accession>A0A371EP21</accession>
<dbReference type="OrthoDB" id="2919534at2759"/>
<feature type="region of interest" description="Disordered" evidence="1">
    <location>
        <begin position="1"/>
        <end position="92"/>
    </location>
</feature>
<sequence length="404" mass="46562">MATPPKTEIERLIQEGNLGQYVRTRNEKTHINPRGPKRAKGGEEPRESRRQPKREEKRKERSRSPQRRNTRHKGVITTISGGGGGIRAERNRKRKASDVLVVRGNADATPTLMITFGERDMRYDPSRHDKPMVISVVVAEYKVEKVLIDQGSSANILYWSTYMRMGLKPINMEPCTGKLYGFASKQVEIRGAVELETTFGEGNHTRTISILYTIVDVEASYNIIMGRSTLNKLGVVVSTYHLCMKYPMRKEVGRVWADHRVARRCYEDSLRIGSQPANRPNLNVLDFDLDLDPRLLPIEDLKEINIGPDPAHKTKIGIALMQEDESRLISFLRENRDVFAWSPADMPRVDPEFICHQLSIYPSFRPVTQRRRQLWKEKRKVAREETKKLLVASRRYNTPPGWRM</sequence>
<proteinExistence type="predicted"/>
<evidence type="ECO:0000313" key="3">
    <source>
        <dbReference type="Proteomes" id="UP000257109"/>
    </source>
</evidence>
<organism evidence="2 3">
    <name type="scientific">Mucuna pruriens</name>
    <name type="common">Velvet bean</name>
    <name type="synonym">Dolichos pruriens</name>
    <dbReference type="NCBI Taxonomy" id="157652"/>
    <lineage>
        <taxon>Eukaryota</taxon>
        <taxon>Viridiplantae</taxon>
        <taxon>Streptophyta</taxon>
        <taxon>Embryophyta</taxon>
        <taxon>Tracheophyta</taxon>
        <taxon>Spermatophyta</taxon>
        <taxon>Magnoliopsida</taxon>
        <taxon>eudicotyledons</taxon>
        <taxon>Gunneridae</taxon>
        <taxon>Pentapetalae</taxon>
        <taxon>rosids</taxon>
        <taxon>fabids</taxon>
        <taxon>Fabales</taxon>
        <taxon>Fabaceae</taxon>
        <taxon>Papilionoideae</taxon>
        <taxon>50 kb inversion clade</taxon>
        <taxon>NPAAA clade</taxon>
        <taxon>indigoferoid/millettioid clade</taxon>
        <taxon>Phaseoleae</taxon>
        <taxon>Mucuna</taxon>
    </lineage>
</organism>
<reference evidence="2" key="1">
    <citation type="submission" date="2018-05" db="EMBL/GenBank/DDBJ databases">
        <title>Draft genome of Mucuna pruriens seed.</title>
        <authorList>
            <person name="Nnadi N.E."/>
            <person name="Vos R."/>
            <person name="Hasami M.H."/>
            <person name="Devisetty U.K."/>
            <person name="Aguiy J.C."/>
        </authorList>
    </citation>
    <scope>NUCLEOTIDE SEQUENCE [LARGE SCALE GENOMIC DNA]</scope>
    <source>
        <strain evidence="2">JCA_2017</strain>
    </source>
</reference>
<dbReference type="InterPro" id="IPR021109">
    <property type="entry name" value="Peptidase_aspartic_dom_sf"/>
</dbReference>
<dbReference type="Proteomes" id="UP000257109">
    <property type="component" value="Unassembled WGS sequence"/>
</dbReference>
<gene>
    <name evidence="2" type="ORF">CR513_53410</name>
</gene>
<comment type="caution">
    <text evidence="2">The sequence shown here is derived from an EMBL/GenBank/DDBJ whole genome shotgun (WGS) entry which is preliminary data.</text>
</comment>
<name>A0A371EP21_MUCPR</name>
<protein>
    <submittedName>
        <fullName evidence="2">Uncharacterized protein</fullName>
    </submittedName>
</protein>
<feature type="compositionally biased region" description="Basic and acidic residues" evidence="1">
    <location>
        <begin position="40"/>
        <end position="63"/>
    </location>
</feature>
<evidence type="ECO:0000256" key="1">
    <source>
        <dbReference type="SAM" id="MobiDB-lite"/>
    </source>
</evidence>
<feature type="compositionally biased region" description="Basic residues" evidence="1">
    <location>
        <begin position="64"/>
        <end position="74"/>
    </location>
</feature>
<dbReference type="PANTHER" id="PTHR33240:SF15">
    <property type="entry name" value="GAG-PRO-LIKE PROTEIN"/>
    <property type="match status" value="1"/>
</dbReference>
<evidence type="ECO:0000313" key="2">
    <source>
        <dbReference type="EMBL" id="RDX67679.1"/>
    </source>
</evidence>
<dbReference type="CDD" id="cd00303">
    <property type="entry name" value="retropepsin_like"/>
    <property type="match status" value="1"/>
</dbReference>
<dbReference type="AlphaFoldDB" id="A0A371EP21"/>
<dbReference type="EMBL" id="QJKJ01012886">
    <property type="protein sequence ID" value="RDX67679.1"/>
    <property type="molecule type" value="Genomic_DNA"/>
</dbReference>